<protein>
    <recommendedName>
        <fullName evidence="4">Alpha-galactosidase</fullName>
    </recommendedName>
</protein>
<dbReference type="InterPro" id="IPR017853">
    <property type="entry name" value="GH"/>
</dbReference>
<comment type="caution">
    <text evidence="2">The sequence shown here is derived from an EMBL/GenBank/DDBJ whole genome shotgun (WGS) entry which is preliminary data.</text>
</comment>
<evidence type="ECO:0000313" key="2">
    <source>
        <dbReference type="EMBL" id="CAK0889174.1"/>
    </source>
</evidence>
<dbReference type="SUPFAM" id="SSF51445">
    <property type="entry name" value="(Trans)glycosidases"/>
    <property type="match status" value="1"/>
</dbReference>
<feature type="region of interest" description="Disordered" evidence="1">
    <location>
        <begin position="255"/>
        <end position="278"/>
    </location>
</feature>
<feature type="compositionally biased region" description="Low complexity" evidence="1">
    <location>
        <begin position="255"/>
        <end position="271"/>
    </location>
</feature>
<organism evidence="2 3">
    <name type="scientific">Prorocentrum cordatum</name>
    <dbReference type="NCBI Taxonomy" id="2364126"/>
    <lineage>
        <taxon>Eukaryota</taxon>
        <taxon>Sar</taxon>
        <taxon>Alveolata</taxon>
        <taxon>Dinophyceae</taxon>
        <taxon>Prorocentrales</taxon>
        <taxon>Prorocentraceae</taxon>
        <taxon>Prorocentrum</taxon>
    </lineage>
</organism>
<sequence length="278" mass="30004">MTSRLGRMKASSRGDPRHAKLLSHLRKEPMCEEGALRRVAGFKELTGRGVALDSFLWDDGWDDPYALWEFNRTRFPRGFSAVAEKAKELGAGLGVWLSPWGGYGSAKEERVRLGKEQGFEVNEHGLSLAGPKYAARFGEAVQKFRRESRVNMFKFDGVAGDPKDLPAECEAILELSAAVREESRRDVGGEGVAGSEVGGAGAAAKGRDPFWINLTTGTWPSPFFLLWVPPSGAATRTPQCQAGPFWTASAVGSAGRSGASAWCTSSSSGGRRCSRSRT</sequence>
<dbReference type="EMBL" id="CAUYUJ010019174">
    <property type="protein sequence ID" value="CAK0889174.1"/>
    <property type="molecule type" value="Genomic_DNA"/>
</dbReference>
<evidence type="ECO:0000256" key="1">
    <source>
        <dbReference type="SAM" id="MobiDB-lite"/>
    </source>
</evidence>
<evidence type="ECO:0000313" key="3">
    <source>
        <dbReference type="Proteomes" id="UP001189429"/>
    </source>
</evidence>
<dbReference type="Gene3D" id="3.20.20.70">
    <property type="entry name" value="Aldolase class I"/>
    <property type="match status" value="1"/>
</dbReference>
<dbReference type="Proteomes" id="UP001189429">
    <property type="component" value="Unassembled WGS sequence"/>
</dbReference>
<proteinExistence type="predicted"/>
<accession>A0ABN9WR83</accession>
<reference evidence="2" key="1">
    <citation type="submission" date="2023-10" db="EMBL/GenBank/DDBJ databases">
        <authorList>
            <person name="Chen Y."/>
            <person name="Shah S."/>
            <person name="Dougan E. K."/>
            <person name="Thang M."/>
            <person name="Chan C."/>
        </authorList>
    </citation>
    <scope>NUCLEOTIDE SEQUENCE [LARGE SCALE GENOMIC DNA]</scope>
</reference>
<evidence type="ECO:0008006" key="4">
    <source>
        <dbReference type="Google" id="ProtNLM"/>
    </source>
</evidence>
<gene>
    <name evidence="2" type="ORF">PCOR1329_LOCUS69776</name>
</gene>
<name>A0ABN9WR83_9DINO</name>
<dbReference type="InterPro" id="IPR013785">
    <property type="entry name" value="Aldolase_TIM"/>
</dbReference>
<keyword evidence="3" id="KW-1185">Reference proteome</keyword>